<reference evidence="3 4" key="1">
    <citation type="submission" date="2017-07" db="EMBL/GenBank/DDBJ databases">
        <title>A draft genome sequence of Komagataeibacter xylinus LMG 1515.</title>
        <authorList>
            <person name="Skraban J."/>
            <person name="Cleenwerck I."/>
            <person name="Vandamme P."/>
            <person name="Trcek J."/>
        </authorList>
    </citation>
    <scope>NUCLEOTIDE SEQUENCE [LARGE SCALE GENOMIC DNA]</scope>
    <source>
        <strain evidence="3 4">LMG 1515</strain>
    </source>
</reference>
<dbReference type="NCBIfam" id="NF033580">
    <property type="entry name" value="transpos_IS5_3"/>
    <property type="match status" value="1"/>
</dbReference>
<evidence type="ECO:0000259" key="1">
    <source>
        <dbReference type="Pfam" id="PF01609"/>
    </source>
</evidence>
<evidence type="ECO:0000259" key="2">
    <source>
        <dbReference type="Pfam" id="PF13340"/>
    </source>
</evidence>
<feature type="domain" description="Transposase IS4-like" evidence="1">
    <location>
        <begin position="100"/>
        <end position="260"/>
    </location>
</feature>
<dbReference type="PANTHER" id="PTHR30007:SF0">
    <property type="entry name" value="TRANSPOSASE"/>
    <property type="match status" value="1"/>
</dbReference>
<feature type="domain" description="Insertion element IS402-like" evidence="2">
    <location>
        <begin position="12"/>
        <end position="85"/>
    </location>
</feature>
<name>A0A318PEN7_KOMXY</name>
<dbReference type="GO" id="GO:0004803">
    <property type="term" value="F:transposase activity"/>
    <property type="evidence" value="ECO:0007669"/>
    <property type="project" value="InterPro"/>
</dbReference>
<evidence type="ECO:0000313" key="4">
    <source>
        <dbReference type="Proteomes" id="UP000248257"/>
    </source>
</evidence>
<dbReference type="EMBL" id="NKUC01000056">
    <property type="protein sequence ID" value="PYD55681.1"/>
    <property type="molecule type" value="Genomic_DNA"/>
</dbReference>
<dbReference type="InterPro" id="IPR025161">
    <property type="entry name" value="IS402-like_dom"/>
</dbReference>
<organism evidence="3 4">
    <name type="scientific">Komagataeibacter xylinus</name>
    <name type="common">Gluconacetobacter xylinus</name>
    <dbReference type="NCBI Taxonomy" id="28448"/>
    <lineage>
        <taxon>Bacteria</taxon>
        <taxon>Pseudomonadati</taxon>
        <taxon>Pseudomonadota</taxon>
        <taxon>Alphaproteobacteria</taxon>
        <taxon>Acetobacterales</taxon>
        <taxon>Acetobacteraceae</taxon>
        <taxon>Komagataeibacter</taxon>
    </lineage>
</organism>
<protein>
    <submittedName>
        <fullName evidence="3">DDE transposase</fullName>
    </submittedName>
</protein>
<proteinExistence type="predicted"/>
<dbReference type="GO" id="GO:0003677">
    <property type="term" value="F:DNA binding"/>
    <property type="evidence" value="ECO:0007669"/>
    <property type="project" value="InterPro"/>
</dbReference>
<comment type="caution">
    <text evidence="3">The sequence shown here is derived from an EMBL/GenBank/DDBJ whole genome shotgun (WGS) entry which is preliminary data.</text>
</comment>
<keyword evidence="4" id="KW-1185">Reference proteome</keyword>
<dbReference type="InterPro" id="IPR002559">
    <property type="entry name" value="Transposase_11"/>
</dbReference>
<dbReference type="PANTHER" id="PTHR30007">
    <property type="entry name" value="PHP DOMAIN PROTEIN"/>
    <property type="match status" value="1"/>
</dbReference>
<accession>A0A318PEN7</accession>
<gene>
    <name evidence="3" type="ORF">CFR75_15160</name>
</gene>
<dbReference type="RefSeq" id="WP_061276446.1">
    <property type="nucleotide sequence ID" value="NZ_CBCRXN010000118.1"/>
</dbReference>
<evidence type="ECO:0000313" key="3">
    <source>
        <dbReference type="EMBL" id="PYD55681.1"/>
    </source>
</evidence>
<dbReference type="AlphaFoldDB" id="A0A318PEN7"/>
<dbReference type="Proteomes" id="UP000248257">
    <property type="component" value="Unassembled WGS sequence"/>
</dbReference>
<dbReference type="Pfam" id="PF01609">
    <property type="entry name" value="DDE_Tnp_1"/>
    <property type="match status" value="1"/>
</dbReference>
<sequence length="273" mass="31731">MFVQRSGYDTDLSDDQWAKIRKFIPRAGTRGRERETDMRSVVDAIFYIVVNGCKWRNLPKDFPPWQTVYRYFVLMRKKDKWQKIHHALYEEVREEAGKESQPSLLVMDSQSVKTGKNAAAITRGFDGGKKVKGRKRHLVTDSLGLLVDIVVTPANMHDTKGGMAVLKKIKDRWNDSRIKKIIADKGYRGELLRGFVQTYFNGDIEIGQNHTSPAKGFVPAEKRWVVERGFAWLGDYWRLAIDRERLIRNSVSFIRIAFIRLMLRRLCPVPSLW</sequence>
<dbReference type="Pfam" id="PF13340">
    <property type="entry name" value="DUF4096"/>
    <property type="match status" value="1"/>
</dbReference>
<dbReference type="OrthoDB" id="7278099at2"/>
<dbReference type="GO" id="GO:0006313">
    <property type="term" value="P:DNA transposition"/>
    <property type="evidence" value="ECO:0007669"/>
    <property type="project" value="InterPro"/>
</dbReference>